<dbReference type="EMBL" id="BMXP01000004">
    <property type="protein sequence ID" value="GGW87036.1"/>
    <property type="molecule type" value="Genomic_DNA"/>
</dbReference>
<name>A0A918MYZ2_9ALTE</name>
<evidence type="ECO:0000256" key="4">
    <source>
        <dbReference type="SAM" id="Phobius"/>
    </source>
</evidence>
<evidence type="ECO:0000256" key="3">
    <source>
        <dbReference type="ARBA" id="ARBA00022679"/>
    </source>
</evidence>
<reference evidence="6" key="1">
    <citation type="journal article" date="2014" name="Int. J. Syst. Evol. Microbiol.">
        <title>Complete genome sequence of Corynebacterium casei LMG S-19264T (=DSM 44701T), isolated from a smear-ripened cheese.</title>
        <authorList>
            <consortium name="US DOE Joint Genome Institute (JGI-PGF)"/>
            <person name="Walter F."/>
            <person name="Albersmeier A."/>
            <person name="Kalinowski J."/>
            <person name="Ruckert C."/>
        </authorList>
    </citation>
    <scope>NUCLEOTIDE SEQUENCE</scope>
    <source>
        <strain evidence="6">KCTC 22164</strain>
    </source>
</reference>
<dbReference type="RefSeq" id="WP_189406230.1">
    <property type="nucleotide sequence ID" value="NZ_BMXP01000004.1"/>
</dbReference>
<accession>A0A918MYZ2</accession>
<proteinExistence type="inferred from homology"/>
<dbReference type="GO" id="GO:0016757">
    <property type="term" value="F:glycosyltransferase activity"/>
    <property type="evidence" value="ECO:0007669"/>
    <property type="project" value="UniProtKB-KW"/>
</dbReference>
<evidence type="ECO:0000256" key="2">
    <source>
        <dbReference type="ARBA" id="ARBA00022676"/>
    </source>
</evidence>
<organism evidence="6 7">
    <name type="scientific">Alteromonas halophila</name>
    <dbReference type="NCBI Taxonomy" id="516698"/>
    <lineage>
        <taxon>Bacteria</taxon>
        <taxon>Pseudomonadati</taxon>
        <taxon>Pseudomonadota</taxon>
        <taxon>Gammaproteobacteria</taxon>
        <taxon>Alteromonadales</taxon>
        <taxon>Alteromonadaceae</taxon>
        <taxon>Alteromonas/Salinimonas group</taxon>
        <taxon>Alteromonas</taxon>
    </lineage>
</organism>
<dbReference type="InterPro" id="IPR001173">
    <property type="entry name" value="Glyco_trans_2-like"/>
</dbReference>
<dbReference type="InterPro" id="IPR029044">
    <property type="entry name" value="Nucleotide-diphossugar_trans"/>
</dbReference>
<evidence type="ECO:0000313" key="6">
    <source>
        <dbReference type="EMBL" id="GGW87036.1"/>
    </source>
</evidence>
<gene>
    <name evidence="6" type="ORF">GCM10007391_21060</name>
</gene>
<comment type="similarity">
    <text evidence="1">Belongs to the glycosyltransferase 2 family.</text>
</comment>
<dbReference type="Pfam" id="PF00535">
    <property type="entry name" value="Glycos_transf_2"/>
    <property type="match status" value="1"/>
</dbReference>
<protein>
    <submittedName>
        <fullName evidence="6">Glycosyl transferase</fullName>
    </submittedName>
</protein>
<keyword evidence="4" id="KW-1133">Transmembrane helix</keyword>
<evidence type="ECO:0000259" key="5">
    <source>
        <dbReference type="Pfam" id="PF00535"/>
    </source>
</evidence>
<keyword evidence="3 6" id="KW-0808">Transferase</keyword>
<keyword evidence="7" id="KW-1185">Reference proteome</keyword>
<feature type="transmembrane region" description="Helical" evidence="4">
    <location>
        <begin position="6"/>
        <end position="27"/>
    </location>
</feature>
<feature type="domain" description="Glycosyltransferase 2-like" evidence="5">
    <location>
        <begin position="46"/>
        <end position="188"/>
    </location>
</feature>
<sequence length="380" mass="42563">MEVVFWLSLVLIGYSYFGYPVLLMLIAKNKPVDKQADSPSALPSVTVVIAAYNEESCIEQRINNLLALDYPQEKLNVLIGSDGSTDATASILNQFVNHPVITPVVFTQNRGKTSVLNELLSMAEDEIIVMSDANTDFAPDVIHKLVRHFDDPAVGAVCGELNLVEAQSNNNKDGIYWRYERFLKQKENHIDAVLGANGANYALRKSLFRPLPANTIVDDFQIAMNVSRAGYRVVYDADAKATEEVAPDLRSEEGRRVRIGSGNYQAFFANLWALNPTLGWRCVAYISHKVLRWFAPHLLIIIALSNLFLVSTPFYLLTLLAQTGFYLIAWWGITNKKRGRKVSNIIALPAFFVAMNVALLRGFIRFISADLSGTWQRTQR</sequence>
<dbReference type="SUPFAM" id="SSF53448">
    <property type="entry name" value="Nucleotide-diphospho-sugar transferases"/>
    <property type="match status" value="1"/>
</dbReference>
<feature type="transmembrane region" description="Helical" evidence="4">
    <location>
        <begin position="345"/>
        <end position="364"/>
    </location>
</feature>
<reference evidence="6" key="2">
    <citation type="submission" date="2020-09" db="EMBL/GenBank/DDBJ databases">
        <authorList>
            <person name="Sun Q."/>
            <person name="Kim S."/>
        </authorList>
    </citation>
    <scope>NUCLEOTIDE SEQUENCE</scope>
    <source>
        <strain evidence="6">KCTC 22164</strain>
    </source>
</reference>
<feature type="transmembrane region" description="Helical" evidence="4">
    <location>
        <begin position="314"/>
        <end position="333"/>
    </location>
</feature>
<dbReference type="AlphaFoldDB" id="A0A918MYZ2"/>
<evidence type="ECO:0000256" key="1">
    <source>
        <dbReference type="ARBA" id="ARBA00006739"/>
    </source>
</evidence>
<dbReference type="CDD" id="cd06439">
    <property type="entry name" value="CESA_like_1"/>
    <property type="match status" value="1"/>
</dbReference>
<feature type="transmembrane region" description="Helical" evidence="4">
    <location>
        <begin position="290"/>
        <end position="308"/>
    </location>
</feature>
<dbReference type="Proteomes" id="UP000631300">
    <property type="component" value="Unassembled WGS sequence"/>
</dbReference>
<keyword evidence="4" id="KW-0812">Transmembrane</keyword>
<keyword evidence="4" id="KW-0472">Membrane</keyword>
<dbReference type="PANTHER" id="PTHR43630:SF1">
    <property type="entry name" value="POLY-BETA-1,6-N-ACETYL-D-GLUCOSAMINE SYNTHASE"/>
    <property type="match status" value="1"/>
</dbReference>
<dbReference type="PANTHER" id="PTHR43630">
    <property type="entry name" value="POLY-BETA-1,6-N-ACETYL-D-GLUCOSAMINE SYNTHASE"/>
    <property type="match status" value="1"/>
</dbReference>
<comment type="caution">
    <text evidence="6">The sequence shown here is derived from an EMBL/GenBank/DDBJ whole genome shotgun (WGS) entry which is preliminary data.</text>
</comment>
<keyword evidence="2" id="KW-0328">Glycosyltransferase</keyword>
<dbReference type="Gene3D" id="3.90.550.10">
    <property type="entry name" value="Spore Coat Polysaccharide Biosynthesis Protein SpsA, Chain A"/>
    <property type="match status" value="1"/>
</dbReference>
<evidence type="ECO:0000313" key="7">
    <source>
        <dbReference type="Proteomes" id="UP000631300"/>
    </source>
</evidence>